<gene>
    <name evidence="12" type="ORF">SaccyDRAFT_3553</name>
</gene>
<accession>H5XCY4</accession>
<keyword evidence="3" id="KW-0597">Phosphoprotein</keyword>
<dbReference type="PROSITE" id="PS50109">
    <property type="entry name" value="HIS_KIN"/>
    <property type="match status" value="1"/>
</dbReference>
<reference evidence="12 13" key="1">
    <citation type="submission" date="2011-11" db="EMBL/GenBank/DDBJ databases">
        <title>The Noncontiguous Finished sequence of Saccharomonospora cyanea NA-134.</title>
        <authorList>
            <consortium name="US DOE Joint Genome Institute"/>
            <person name="Lucas S."/>
            <person name="Han J."/>
            <person name="Lapidus A."/>
            <person name="Cheng J.-F."/>
            <person name="Goodwin L."/>
            <person name="Pitluck S."/>
            <person name="Peters L."/>
            <person name="Ovchinnikova G."/>
            <person name="Lu M."/>
            <person name="Detter J.C."/>
            <person name="Han C."/>
            <person name="Tapia R."/>
            <person name="Land M."/>
            <person name="Hauser L."/>
            <person name="Kyrpides N."/>
            <person name="Ivanova N."/>
            <person name="Pagani I."/>
            <person name="Brambilla E.-M."/>
            <person name="Klenk H.-P."/>
            <person name="Woyke T."/>
        </authorList>
    </citation>
    <scope>NUCLEOTIDE SEQUENCE [LARGE SCALE GENOMIC DNA]</scope>
    <source>
        <strain evidence="12 13">NA-134</strain>
    </source>
</reference>
<sequence length="446" mass="48230">MARENTGAEPVWQRWRRPPPTPRQQRNDVLLALVVLAGAAFTVVVVNSMGVLAFGKAPSLGEQLLLGAAVTAPLAVRRRYPLVTLIAVGVLFIVVQARQIGDNFVPSIALFLAIYSTGAWERNRTVARWARVGVIAAMFVWLGVGLVELLLNPAPDFPGASGPLNPVLATVLYGLGFNVMFFLAAYFFGEMAWLSARRQAELKYRAEQLRRSQEENTRGAIVAERLRIARELHDVVAHHVSVMGIQAGAARRVLDSDRELARTALDTVEETARTAITELRGLLGVLRAEPTGTRAEPEEPATSHAASPGLDDLPDLVERTRSASLDAAFAVYGEAYPVSEGVALSVYRVVQEALTNVVKHAAARSVEVRLRYLGTGVEVEITDDGRGPSGPGRRQGSGLGLVGMRERVAVHGGELETGARRSGGYRVRATFPEPTRRQQVSGDDVP</sequence>
<dbReference type="InterPro" id="IPR050482">
    <property type="entry name" value="Sensor_HK_TwoCompSys"/>
</dbReference>
<feature type="transmembrane region" description="Helical" evidence="10">
    <location>
        <begin position="29"/>
        <end position="54"/>
    </location>
</feature>
<evidence type="ECO:0000256" key="6">
    <source>
        <dbReference type="ARBA" id="ARBA00022777"/>
    </source>
</evidence>
<keyword evidence="13" id="KW-1185">Reference proteome</keyword>
<dbReference type="HOGENOM" id="CLU_000445_20_1_11"/>
<dbReference type="AlphaFoldDB" id="H5XCY4"/>
<evidence type="ECO:0000256" key="5">
    <source>
        <dbReference type="ARBA" id="ARBA00022741"/>
    </source>
</evidence>
<dbReference type="Pfam" id="PF02518">
    <property type="entry name" value="HATPase_c"/>
    <property type="match status" value="1"/>
</dbReference>
<feature type="transmembrane region" description="Helical" evidence="10">
    <location>
        <begin position="171"/>
        <end position="189"/>
    </location>
</feature>
<feature type="region of interest" description="Disordered" evidence="9">
    <location>
        <begin position="289"/>
        <end position="313"/>
    </location>
</feature>
<feature type="transmembrane region" description="Helical" evidence="10">
    <location>
        <begin position="80"/>
        <end position="97"/>
    </location>
</feature>
<dbReference type="PANTHER" id="PTHR24421">
    <property type="entry name" value="NITRATE/NITRITE SENSOR PROTEIN NARX-RELATED"/>
    <property type="match status" value="1"/>
</dbReference>
<evidence type="ECO:0000256" key="1">
    <source>
        <dbReference type="ARBA" id="ARBA00000085"/>
    </source>
</evidence>
<dbReference type="InterPro" id="IPR003594">
    <property type="entry name" value="HATPase_dom"/>
</dbReference>
<dbReference type="STRING" id="882082.SaccyDRAFT_3553"/>
<dbReference type="RefSeq" id="WP_005458147.1">
    <property type="nucleotide sequence ID" value="NZ_CM001440.1"/>
</dbReference>
<name>H5XCY4_9PSEU</name>
<dbReference type="EMBL" id="CM001440">
    <property type="protein sequence ID" value="EHR62381.1"/>
    <property type="molecule type" value="Genomic_DNA"/>
</dbReference>
<keyword evidence="10" id="KW-0812">Transmembrane</keyword>
<keyword evidence="7" id="KW-0067">ATP-binding</keyword>
<organism evidence="12 13">
    <name type="scientific">Saccharomonospora cyanea NA-134</name>
    <dbReference type="NCBI Taxonomy" id="882082"/>
    <lineage>
        <taxon>Bacteria</taxon>
        <taxon>Bacillati</taxon>
        <taxon>Actinomycetota</taxon>
        <taxon>Actinomycetes</taxon>
        <taxon>Pseudonocardiales</taxon>
        <taxon>Pseudonocardiaceae</taxon>
        <taxon>Saccharomonospora</taxon>
    </lineage>
</organism>
<evidence type="ECO:0000256" key="7">
    <source>
        <dbReference type="ARBA" id="ARBA00022840"/>
    </source>
</evidence>
<evidence type="ECO:0000259" key="11">
    <source>
        <dbReference type="PROSITE" id="PS50109"/>
    </source>
</evidence>
<evidence type="ECO:0000256" key="2">
    <source>
        <dbReference type="ARBA" id="ARBA00012438"/>
    </source>
</evidence>
<dbReference type="Gene3D" id="3.30.565.10">
    <property type="entry name" value="Histidine kinase-like ATPase, C-terminal domain"/>
    <property type="match status" value="1"/>
</dbReference>
<dbReference type="GO" id="GO:0005524">
    <property type="term" value="F:ATP binding"/>
    <property type="evidence" value="ECO:0007669"/>
    <property type="project" value="UniProtKB-KW"/>
</dbReference>
<dbReference type="Proteomes" id="UP000002791">
    <property type="component" value="Chromosome"/>
</dbReference>
<evidence type="ECO:0000256" key="8">
    <source>
        <dbReference type="ARBA" id="ARBA00023012"/>
    </source>
</evidence>
<protein>
    <recommendedName>
        <fullName evidence="2">histidine kinase</fullName>
        <ecNumber evidence="2">2.7.13.3</ecNumber>
    </recommendedName>
</protein>
<evidence type="ECO:0000256" key="4">
    <source>
        <dbReference type="ARBA" id="ARBA00022679"/>
    </source>
</evidence>
<dbReference type="EC" id="2.7.13.3" evidence="2"/>
<dbReference type="GO" id="GO:0016020">
    <property type="term" value="C:membrane"/>
    <property type="evidence" value="ECO:0007669"/>
    <property type="project" value="InterPro"/>
</dbReference>
<feature type="region of interest" description="Disordered" evidence="9">
    <location>
        <begin position="1"/>
        <end position="22"/>
    </location>
</feature>
<dbReference type="GO" id="GO:0046983">
    <property type="term" value="F:protein dimerization activity"/>
    <property type="evidence" value="ECO:0007669"/>
    <property type="project" value="InterPro"/>
</dbReference>
<dbReference type="PANTHER" id="PTHR24421:SF10">
    <property type="entry name" value="NITRATE_NITRITE SENSOR PROTEIN NARQ"/>
    <property type="match status" value="1"/>
</dbReference>
<evidence type="ECO:0000313" key="12">
    <source>
        <dbReference type="EMBL" id="EHR62381.1"/>
    </source>
</evidence>
<dbReference type="CDD" id="cd16917">
    <property type="entry name" value="HATPase_UhpB-NarQ-NarX-like"/>
    <property type="match status" value="1"/>
</dbReference>
<keyword evidence="10" id="KW-1133">Transmembrane helix</keyword>
<dbReference type="InterPro" id="IPR011712">
    <property type="entry name" value="Sig_transdc_His_kin_sub3_dim/P"/>
</dbReference>
<feature type="transmembrane region" description="Helical" evidence="10">
    <location>
        <begin position="132"/>
        <end position="151"/>
    </location>
</feature>
<dbReference type="GO" id="GO:0000155">
    <property type="term" value="F:phosphorelay sensor kinase activity"/>
    <property type="evidence" value="ECO:0007669"/>
    <property type="project" value="InterPro"/>
</dbReference>
<feature type="domain" description="Histidine kinase" evidence="11">
    <location>
        <begin position="346"/>
        <end position="435"/>
    </location>
</feature>
<keyword evidence="8" id="KW-0902">Two-component regulatory system</keyword>
<dbReference type="eggNOG" id="COG4585">
    <property type="taxonomic scope" value="Bacteria"/>
</dbReference>
<dbReference type="Pfam" id="PF07730">
    <property type="entry name" value="HisKA_3"/>
    <property type="match status" value="1"/>
</dbReference>
<dbReference type="SMART" id="SM00387">
    <property type="entry name" value="HATPase_c"/>
    <property type="match status" value="1"/>
</dbReference>
<evidence type="ECO:0000256" key="9">
    <source>
        <dbReference type="SAM" id="MobiDB-lite"/>
    </source>
</evidence>
<keyword evidence="10" id="KW-0472">Membrane</keyword>
<dbReference type="InterPro" id="IPR005467">
    <property type="entry name" value="His_kinase_dom"/>
</dbReference>
<dbReference type="Gene3D" id="1.20.5.1930">
    <property type="match status" value="1"/>
</dbReference>
<evidence type="ECO:0000256" key="3">
    <source>
        <dbReference type="ARBA" id="ARBA00022553"/>
    </source>
</evidence>
<keyword evidence="6 12" id="KW-0418">Kinase</keyword>
<evidence type="ECO:0000256" key="10">
    <source>
        <dbReference type="SAM" id="Phobius"/>
    </source>
</evidence>
<keyword evidence="4" id="KW-0808">Transferase</keyword>
<proteinExistence type="predicted"/>
<keyword evidence="5" id="KW-0547">Nucleotide-binding</keyword>
<dbReference type="InterPro" id="IPR036890">
    <property type="entry name" value="HATPase_C_sf"/>
</dbReference>
<comment type="catalytic activity">
    <reaction evidence="1">
        <text>ATP + protein L-histidine = ADP + protein N-phospho-L-histidine.</text>
        <dbReference type="EC" id="2.7.13.3"/>
    </reaction>
</comment>
<evidence type="ECO:0000313" key="13">
    <source>
        <dbReference type="Proteomes" id="UP000002791"/>
    </source>
</evidence>
<dbReference type="SUPFAM" id="SSF55874">
    <property type="entry name" value="ATPase domain of HSP90 chaperone/DNA topoisomerase II/histidine kinase"/>
    <property type="match status" value="1"/>
</dbReference>
<dbReference type="OrthoDB" id="227596at2"/>